<feature type="region of interest" description="Disordered" evidence="1">
    <location>
        <begin position="912"/>
        <end position="935"/>
    </location>
</feature>
<dbReference type="RefSeq" id="XP_009034214.1">
    <property type="nucleotide sequence ID" value="XM_009035966.1"/>
</dbReference>
<dbReference type="AlphaFoldDB" id="F0Y1Z7"/>
<gene>
    <name evidence="3" type="ORF">AURANDRAFT_61992</name>
</gene>
<feature type="transmembrane region" description="Helical" evidence="2">
    <location>
        <begin position="335"/>
        <end position="356"/>
    </location>
</feature>
<dbReference type="PROSITE" id="PS00018">
    <property type="entry name" value="EF_HAND_1"/>
    <property type="match status" value="1"/>
</dbReference>
<protein>
    <recommendedName>
        <fullName evidence="5">EF-hand domain-containing protein</fullName>
    </recommendedName>
</protein>
<dbReference type="Pfam" id="PF14752">
    <property type="entry name" value="RBP_receptor"/>
    <property type="match status" value="1"/>
</dbReference>
<keyword evidence="2" id="KW-0812">Transmembrane</keyword>
<name>F0Y1Z7_AURAN</name>
<feature type="transmembrane region" description="Helical" evidence="2">
    <location>
        <begin position="617"/>
        <end position="638"/>
    </location>
</feature>
<feature type="transmembrane region" description="Helical" evidence="2">
    <location>
        <begin position="539"/>
        <end position="566"/>
    </location>
</feature>
<evidence type="ECO:0000256" key="2">
    <source>
        <dbReference type="SAM" id="Phobius"/>
    </source>
</evidence>
<reference evidence="3 4" key="1">
    <citation type="journal article" date="2011" name="Proc. Natl. Acad. Sci. U.S.A.">
        <title>Niche of harmful alga Aureococcus anophagefferens revealed through ecogenomics.</title>
        <authorList>
            <person name="Gobler C.J."/>
            <person name="Berry D.L."/>
            <person name="Dyhrman S.T."/>
            <person name="Wilhelm S.W."/>
            <person name="Salamov A."/>
            <person name="Lobanov A.V."/>
            <person name="Zhang Y."/>
            <person name="Collier J.L."/>
            <person name="Wurch L.L."/>
            <person name="Kustka A.B."/>
            <person name="Dill B.D."/>
            <person name="Shah M."/>
            <person name="VerBerkmoes N.C."/>
            <person name="Kuo A."/>
            <person name="Terry A."/>
            <person name="Pangilinan J."/>
            <person name="Lindquist E.A."/>
            <person name="Lucas S."/>
            <person name="Paulsen I.T."/>
            <person name="Hattenrath-Lehmann T.K."/>
            <person name="Talmage S.C."/>
            <person name="Walker E.A."/>
            <person name="Koch F."/>
            <person name="Burson A.M."/>
            <person name="Marcoval M.A."/>
            <person name="Tang Y.Z."/>
            <person name="Lecleir G.R."/>
            <person name="Coyne K.J."/>
            <person name="Berg G.M."/>
            <person name="Bertrand E.M."/>
            <person name="Saito M.A."/>
            <person name="Gladyshev V.N."/>
            <person name="Grigoriev I.V."/>
        </authorList>
    </citation>
    <scope>NUCLEOTIDE SEQUENCE [LARGE SCALE GENOMIC DNA]</scope>
    <source>
        <strain evidence="4">CCMP 1984</strain>
    </source>
</reference>
<proteinExistence type="predicted"/>
<feature type="compositionally biased region" description="Low complexity" evidence="1">
    <location>
        <begin position="918"/>
        <end position="929"/>
    </location>
</feature>
<dbReference type="KEGG" id="aaf:AURANDRAFT_61992"/>
<organism evidence="4">
    <name type="scientific">Aureococcus anophagefferens</name>
    <name type="common">Harmful bloom alga</name>
    <dbReference type="NCBI Taxonomy" id="44056"/>
    <lineage>
        <taxon>Eukaryota</taxon>
        <taxon>Sar</taxon>
        <taxon>Stramenopiles</taxon>
        <taxon>Ochrophyta</taxon>
        <taxon>Pelagophyceae</taxon>
        <taxon>Pelagomonadales</taxon>
        <taxon>Pelagomonadaceae</taxon>
        <taxon>Aureococcus</taxon>
    </lineage>
</organism>
<dbReference type="InterPro" id="IPR018247">
    <property type="entry name" value="EF_Hand_1_Ca_BS"/>
</dbReference>
<evidence type="ECO:0000313" key="3">
    <source>
        <dbReference type="EMBL" id="EGB10610.1"/>
    </source>
</evidence>
<keyword evidence="2" id="KW-1133">Transmembrane helix</keyword>
<evidence type="ECO:0000313" key="4">
    <source>
        <dbReference type="Proteomes" id="UP000002729"/>
    </source>
</evidence>
<feature type="transmembrane region" description="Helical" evidence="2">
    <location>
        <begin position="578"/>
        <end position="597"/>
    </location>
</feature>
<sequence>MAAVRSRGASVEKPVESIEEAPRVVEKPTTTIPDAEEPSSLVKFIIFVHRSAISLNSLLGHFRFWEVRSDKHLFDGLTCGIFIRSLLRVVTYLLVVSECAENEVKGNGLLGRDCAHYHRLQRWFHLDEEGESFSVNVAFYNFVILCFQEALISMFLFKANCGAIRGGGTLHLSGAGYARLEFALRRYSRCAWVCIGFAIACYNVARDATLTEYDFSDVMWDERNVILLITRLLMFCFNVYIIACLAVAVLALPMDAVRLSREDLWRRWGGRPFATAKRHERQAAFVRELLTPRCASSEYDAKVASESQDRSGEGGAWSRRTGAKAFYKMPTRVRLALSLSLIMTVIIVAAGSYGFVVVDKLVTRQMGKVGGYVDDMREVMDLTNERLANSMDVIQAWDASPIFDGVDRLVADHTDGVVDGDFANATAQLVFESMQDILEDYEDAFEYAFDTAEFVLKFFEKCSKFVMPSMYLSSHVTFATTCYSLWTFKASYESKTLQFRATDGTVNGEALLGRGDGEVLLLVRASKAVSLVGLLCSNSMILCLSMLLTTLSTAFSVQLALSFGWVPRMSLRYVWTQFGIWITGTFLEAVIIDGILTESAHVVHHAAFDFFDFLFCYWNVVYGYIQGLVRLLLIGGVAMSHFVRMDKRVIHGTYSKWLDPGYNAFTSTVVLHETQCNPVLEEACRLLLGNHAATAANAPGLAHMADPPSPAPNTVASLLDGPPGEAAGAARARARAVDAWRRLQLVVAMTVSPPPPGGSTEPFALRSWNAVELGRRPLPSKARQLLAEDGVFGPRARDGDDVEAGASLLPVFQRGNLLTAFKLMDRSNTNLVDAGDVAVLFQSRGVALTPAQASSLVRDVALSRKGYFEHAVVDRRDDDYDDAREAARSPKDARTLGREASAFFAPDPIVAPRRRGSAARSRGPSASPRLDSAIRDGTREAARLASYAKAEDRPGAALAATLNSNHDSGVLDQVWDVRAEPSFDFPEFVAFLTWRLADLAAPDDAAPATTANPMRADVELASVAPRAPAPPAEPPTPRRSFDAALDAGRRSLSATRATLGRASETLRKEWQKIPETGMLRWSRAVGSALVAAAAAFLSRRFADARPPARASLHYDQTPEAVPEDVAARVYLRLLGVSDAEAHIDLGVVAAARRTTLDFDGFARHVRRLGLSVGHSFWTPGDVRDMWDCMAFVAAGADGADGLPFDDFAALYETRLSLDGAAARPATPTAASLRAFVDARLARAAPGKAHDRALSKKARKKAAVV</sequence>
<evidence type="ECO:0008006" key="5">
    <source>
        <dbReference type="Google" id="ProtNLM"/>
    </source>
</evidence>
<accession>F0Y1Z7</accession>
<evidence type="ECO:0000256" key="1">
    <source>
        <dbReference type="SAM" id="MobiDB-lite"/>
    </source>
</evidence>
<keyword evidence="4" id="KW-1185">Reference proteome</keyword>
<dbReference type="EMBL" id="GL833123">
    <property type="protein sequence ID" value="EGB10610.1"/>
    <property type="molecule type" value="Genomic_DNA"/>
</dbReference>
<feature type="transmembrane region" description="Helical" evidence="2">
    <location>
        <begin position="225"/>
        <end position="252"/>
    </location>
</feature>
<dbReference type="InParanoid" id="F0Y1Z7"/>
<dbReference type="Proteomes" id="UP000002729">
    <property type="component" value="Unassembled WGS sequence"/>
</dbReference>
<keyword evidence="2" id="KW-0472">Membrane</keyword>
<dbReference type="GO" id="GO:0038023">
    <property type="term" value="F:signaling receptor activity"/>
    <property type="evidence" value="ECO:0007669"/>
    <property type="project" value="InterPro"/>
</dbReference>
<dbReference type="InterPro" id="IPR026612">
    <property type="entry name" value="STRA6-like"/>
</dbReference>
<dbReference type="GeneID" id="20223686"/>